<dbReference type="SMART" id="SM00700">
    <property type="entry name" value="JHBP"/>
    <property type="match status" value="1"/>
</dbReference>
<dbReference type="Pfam" id="PF06585">
    <property type="entry name" value="JHBP"/>
    <property type="match status" value="1"/>
</dbReference>
<proteinExistence type="predicted"/>
<feature type="signal peptide" evidence="1">
    <location>
        <begin position="1"/>
        <end position="20"/>
    </location>
</feature>
<keyword evidence="3" id="KW-1185">Reference proteome</keyword>
<gene>
    <name evidence="2" type="ORF">ABMA27_002753</name>
</gene>
<dbReference type="EMBL" id="JBEUOH010000013">
    <property type="protein sequence ID" value="KAL0880301.1"/>
    <property type="molecule type" value="Genomic_DNA"/>
</dbReference>
<keyword evidence="1" id="KW-0732">Signal</keyword>
<dbReference type="Proteomes" id="UP001549920">
    <property type="component" value="Unassembled WGS sequence"/>
</dbReference>
<comment type="caution">
    <text evidence="2">The sequence shown here is derived from an EMBL/GenBank/DDBJ whole genome shotgun (WGS) entry which is preliminary data.</text>
</comment>
<dbReference type="PANTHER" id="PTHR11008:SF41">
    <property type="entry name" value="RE70318P"/>
    <property type="match status" value="1"/>
</dbReference>
<evidence type="ECO:0000313" key="3">
    <source>
        <dbReference type="Proteomes" id="UP001549920"/>
    </source>
</evidence>
<evidence type="ECO:0000256" key="1">
    <source>
        <dbReference type="SAM" id="SignalP"/>
    </source>
</evidence>
<dbReference type="PANTHER" id="PTHR11008">
    <property type="entry name" value="PROTEIN TAKEOUT-LIKE PROTEIN"/>
    <property type="match status" value="1"/>
</dbReference>
<name>A0ABR3HUT0_LOXSC</name>
<reference evidence="2 3" key="1">
    <citation type="submission" date="2024-06" db="EMBL/GenBank/DDBJ databases">
        <title>A chromosome-level genome assembly of beet webworm, Loxostege sticticalis.</title>
        <authorList>
            <person name="Zhang Y."/>
        </authorList>
    </citation>
    <scope>NUCLEOTIDE SEQUENCE [LARGE SCALE GENOMIC DNA]</scope>
    <source>
        <strain evidence="2">AQ026</strain>
        <tissue evidence="2">Whole body</tissue>
    </source>
</reference>
<accession>A0ABR3HUT0</accession>
<dbReference type="InterPro" id="IPR010562">
    <property type="entry name" value="Haemolymph_juvenile_hormone-bd"/>
</dbReference>
<organism evidence="2 3">
    <name type="scientific">Loxostege sticticalis</name>
    <name type="common">Beet webworm moth</name>
    <dbReference type="NCBI Taxonomy" id="481309"/>
    <lineage>
        <taxon>Eukaryota</taxon>
        <taxon>Metazoa</taxon>
        <taxon>Ecdysozoa</taxon>
        <taxon>Arthropoda</taxon>
        <taxon>Hexapoda</taxon>
        <taxon>Insecta</taxon>
        <taxon>Pterygota</taxon>
        <taxon>Neoptera</taxon>
        <taxon>Endopterygota</taxon>
        <taxon>Lepidoptera</taxon>
        <taxon>Glossata</taxon>
        <taxon>Ditrysia</taxon>
        <taxon>Pyraloidea</taxon>
        <taxon>Crambidae</taxon>
        <taxon>Pyraustinae</taxon>
        <taxon>Loxostege</taxon>
    </lineage>
</organism>
<sequence length="236" mass="25977">MASKLSVLLFCVVCIFGAEGFINKCKSDDEACIQTSAKAAYAHMVAGDNTLGVEPSDPIFADKIEGNFANLKFLFSKTTLVGLGSCSVENVKLNLEASSLKADLICPSFDFQGDYVIDGVLITLPIEGNGKFSIKCKKYKLGVDANLNMVTGDDGESHMHIKNFKLNIDGQGGVVFDFQNLFNGDKELSDAVHKFANENWKIVSEEFQRPIFEENFKGLVKNINKFLKTMSKDIFL</sequence>
<feature type="chain" id="PRO_5046420942" evidence="1">
    <location>
        <begin position="21"/>
        <end position="236"/>
    </location>
</feature>
<protein>
    <submittedName>
        <fullName evidence="2">Uncharacterized protein</fullName>
    </submittedName>
</protein>
<evidence type="ECO:0000313" key="2">
    <source>
        <dbReference type="EMBL" id="KAL0880301.1"/>
    </source>
</evidence>
<dbReference type="Gene3D" id="3.15.10.30">
    <property type="entry name" value="Haemolymph juvenile hormone binding protein"/>
    <property type="match status" value="1"/>
</dbReference>
<dbReference type="InterPro" id="IPR038606">
    <property type="entry name" value="To_sf"/>
</dbReference>